<organism evidence="2 3">
    <name type="scientific">Microlunatus parietis</name>
    <dbReference type="NCBI Taxonomy" id="682979"/>
    <lineage>
        <taxon>Bacteria</taxon>
        <taxon>Bacillati</taxon>
        <taxon>Actinomycetota</taxon>
        <taxon>Actinomycetes</taxon>
        <taxon>Propionibacteriales</taxon>
        <taxon>Propionibacteriaceae</taxon>
        <taxon>Microlunatus</taxon>
    </lineage>
</organism>
<evidence type="ECO:0000313" key="3">
    <source>
        <dbReference type="Proteomes" id="UP000569914"/>
    </source>
</evidence>
<accession>A0A7Y9LC21</accession>
<dbReference type="AlphaFoldDB" id="A0A7Y9LC21"/>
<comment type="caution">
    <text evidence="2">The sequence shown here is derived from an EMBL/GenBank/DDBJ whole genome shotgun (WGS) entry which is preliminary data.</text>
</comment>
<keyword evidence="3" id="KW-1185">Reference proteome</keyword>
<evidence type="ECO:0000313" key="2">
    <source>
        <dbReference type="EMBL" id="NYE70411.1"/>
    </source>
</evidence>
<name>A0A7Y9LC21_9ACTN</name>
<dbReference type="Gene3D" id="3.90.1200.10">
    <property type="match status" value="1"/>
</dbReference>
<feature type="domain" description="Aminoglycoside phosphotransferase" evidence="1">
    <location>
        <begin position="20"/>
        <end position="238"/>
    </location>
</feature>
<dbReference type="PANTHER" id="PTHR21310:SF15">
    <property type="entry name" value="AMINOGLYCOSIDE PHOSPHOTRANSFERASE DOMAIN-CONTAINING PROTEIN"/>
    <property type="match status" value="1"/>
</dbReference>
<dbReference type="PANTHER" id="PTHR21310">
    <property type="entry name" value="AMINOGLYCOSIDE PHOSPHOTRANSFERASE-RELATED-RELATED"/>
    <property type="match status" value="1"/>
</dbReference>
<dbReference type="Pfam" id="PF01636">
    <property type="entry name" value="APH"/>
    <property type="match status" value="1"/>
</dbReference>
<keyword evidence="2" id="KW-0808">Transferase</keyword>
<dbReference type="GO" id="GO:0016301">
    <property type="term" value="F:kinase activity"/>
    <property type="evidence" value="ECO:0007669"/>
    <property type="project" value="UniProtKB-KW"/>
</dbReference>
<reference evidence="2 3" key="1">
    <citation type="submission" date="2020-07" db="EMBL/GenBank/DDBJ databases">
        <title>Sequencing the genomes of 1000 actinobacteria strains.</title>
        <authorList>
            <person name="Klenk H.-P."/>
        </authorList>
    </citation>
    <scope>NUCLEOTIDE SEQUENCE [LARGE SCALE GENOMIC DNA]</scope>
    <source>
        <strain evidence="2 3">DSM 22083</strain>
    </source>
</reference>
<dbReference type="InterPro" id="IPR011009">
    <property type="entry name" value="Kinase-like_dom_sf"/>
</dbReference>
<evidence type="ECO:0000259" key="1">
    <source>
        <dbReference type="Pfam" id="PF01636"/>
    </source>
</evidence>
<proteinExistence type="predicted"/>
<dbReference type="SUPFAM" id="SSF56112">
    <property type="entry name" value="Protein kinase-like (PK-like)"/>
    <property type="match status" value="1"/>
</dbReference>
<dbReference type="RefSeq" id="WP_179749836.1">
    <property type="nucleotide sequence ID" value="NZ_JACCBU010000001.1"/>
</dbReference>
<dbReference type="Proteomes" id="UP000569914">
    <property type="component" value="Unassembled WGS sequence"/>
</dbReference>
<dbReference type="EMBL" id="JACCBU010000001">
    <property type="protein sequence ID" value="NYE70411.1"/>
    <property type="molecule type" value="Genomic_DNA"/>
</dbReference>
<dbReference type="InterPro" id="IPR051678">
    <property type="entry name" value="AGP_Transferase"/>
</dbReference>
<keyword evidence="2" id="KW-0418">Kinase</keyword>
<protein>
    <submittedName>
        <fullName evidence="2">Aminoglycoside phosphotransferase (APT) family kinase protein</fullName>
    </submittedName>
</protein>
<sequence length="303" mass="32866">MSERWSRIGRLLGSPVVSAEPAAWGSKNHTHHLALVDGRRAVWQQYADRAGAAARCQAMRLLGAPGVRLGVAVPTLIAADLEAPEPWAVFEELPGEVGYVAAGDDLSGVVFPQVAVDMGRVLRALQQLDPAGFALPGLWATPTELSRAADAWLGPLVPHLGRRSSGQVRELIAALPALFTGRPVVIAHGDYGPQNVLITEGRVTGLLDFEDVRLADPLLDVAWWAWLVRAHTPAAFRRSWSGFLAAVGVETDQADLHRRAMVLIICRLLETAEHFRSARPEKYPSWAGRVQATLDWPSDALTV</sequence>
<gene>
    <name evidence="2" type="ORF">BKA15_001740</name>
</gene>
<dbReference type="InterPro" id="IPR002575">
    <property type="entry name" value="Aminoglycoside_PTrfase"/>
</dbReference>